<dbReference type="GO" id="GO:0031012">
    <property type="term" value="C:extracellular matrix"/>
    <property type="evidence" value="ECO:0007669"/>
    <property type="project" value="TreeGrafter"/>
</dbReference>
<dbReference type="Pfam" id="PF01391">
    <property type="entry name" value="Collagen"/>
    <property type="match status" value="1"/>
</dbReference>
<dbReference type="AlphaFoldDB" id="A0AAU7D3F2"/>
<evidence type="ECO:0000259" key="6">
    <source>
        <dbReference type="Pfam" id="PF24517"/>
    </source>
</evidence>
<feature type="region of interest" description="Disordered" evidence="4">
    <location>
        <begin position="212"/>
        <end position="274"/>
    </location>
</feature>
<reference evidence="7" key="1">
    <citation type="submission" date="2023-03" db="EMBL/GenBank/DDBJ databases">
        <title>Edaphobacter sp.</title>
        <authorList>
            <person name="Huber K.J."/>
            <person name="Papendorf J."/>
            <person name="Pilke C."/>
            <person name="Bunk B."/>
            <person name="Sproeer C."/>
            <person name="Pester M."/>
        </authorList>
    </citation>
    <scope>NUCLEOTIDE SEQUENCE</scope>
    <source>
        <strain evidence="7">DSM 109919</strain>
        <strain evidence="8">DSM 109920</strain>
    </source>
</reference>
<dbReference type="Pfam" id="PF24517">
    <property type="entry name" value="CBM96"/>
    <property type="match status" value="1"/>
</dbReference>
<evidence type="ECO:0000256" key="4">
    <source>
        <dbReference type="SAM" id="MobiDB-lite"/>
    </source>
</evidence>
<dbReference type="RefSeq" id="WP_348268923.1">
    <property type="nucleotide sequence ID" value="NZ_CP121194.1"/>
</dbReference>
<organism evidence="7">
    <name type="scientific">Edaphobacter paludis</name>
    <dbReference type="NCBI Taxonomy" id="3035702"/>
    <lineage>
        <taxon>Bacteria</taxon>
        <taxon>Pseudomonadati</taxon>
        <taxon>Acidobacteriota</taxon>
        <taxon>Terriglobia</taxon>
        <taxon>Terriglobales</taxon>
        <taxon>Acidobacteriaceae</taxon>
        <taxon>Edaphobacter</taxon>
    </lineage>
</organism>
<evidence type="ECO:0000256" key="5">
    <source>
        <dbReference type="SAM" id="SignalP"/>
    </source>
</evidence>
<feature type="chain" id="PRO_5043288495" evidence="5">
    <location>
        <begin position="23"/>
        <end position="603"/>
    </location>
</feature>
<feature type="compositionally biased region" description="Low complexity" evidence="4">
    <location>
        <begin position="252"/>
        <end position="270"/>
    </location>
</feature>
<sequence length="603" mass="57948">MRKALLRAGLVAWLFAALPVWAAEATLVADAHVNSALPGVNSGAISNLNVGAGYTALLQFDLGVLPAGTTAVQVSRATLRLYCNRADAAGLVSVRPVDGGWGEYSVTYATLPPLGSAAQVVQVNEAGAYVAVDVTSLVQGWLTAPATNHGLALTADAAVLQFDSKENDLTGHAAVLDVTLATAGPAGPAGPIGLMGATGAVGPAGAPGLPGAAGSAGPAGPKGDVGPMGPAGASGSQGPQGTAGIQGPRGLQGVAGSAGPAGPSGLQGPAGPMGPIGPAGTAGIIFRGNYISSVNYAMNDAVSYQGASYISVAASNQGNTPGSNPARWSLLAAPGAAGAQGPAGATGAAGPQGTAGPQGLPGAAGANGAVGINYRGAWNSGASYQANDAASFEGSTYLAQVSSFGMQPDLYPAAWAVLAQKGSAGPTGPAGVAATVSMGTVTTGAAGSPAAVTNSGTASAAVLNFTIPQGAAGVNGVGAGTGSASGALSGSMYHAVSFSSLYYSVSNTNAAGSEDASVLTWVPTGCMATMLSVYSQQMQSITVTLRQGTPGNMADTALVCTAASGGSCSITGSVAVPAGSFVDFRVNNANGTPAAVWIALTCN</sequence>
<dbReference type="InterPro" id="IPR055372">
    <property type="entry name" value="CBM96"/>
</dbReference>
<evidence type="ECO:0000313" key="7">
    <source>
        <dbReference type="EMBL" id="XBH11431.1"/>
    </source>
</evidence>
<gene>
    <name evidence="7" type="ORF">P4G45_06825</name>
    <name evidence="8" type="ORF">P8936_07060</name>
</gene>
<evidence type="ECO:0000256" key="1">
    <source>
        <dbReference type="ARBA" id="ARBA00004613"/>
    </source>
</evidence>
<dbReference type="Gene3D" id="2.10.10.90">
    <property type="match status" value="1"/>
</dbReference>
<dbReference type="EMBL" id="CP121194">
    <property type="protein sequence ID" value="XBH11431.1"/>
    <property type="molecule type" value="Genomic_DNA"/>
</dbReference>
<name>A0AAU7D3F2_9BACT</name>
<evidence type="ECO:0000256" key="2">
    <source>
        <dbReference type="ARBA" id="ARBA00022525"/>
    </source>
</evidence>
<evidence type="ECO:0000313" key="8">
    <source>
        <dbReference type="EMBL" id="XBH14913.1"/>
    </source>
</evidence>
<dbReference type="InterPro" id="IPR008160">
    <property type="entry name" value="Collagen"/>
</dbReference>
<feature type="compositionally biased region" description="Low complexity" evidence="4">
    <location>
        <begin position="212"/>
        <end position="222"/>
    </location>
</feature>
<proteinExistence type="predicted"/>
<keyword evidence="2" id="KW-0964">Secreted</keyword>
<protein>
    <submittedName>
        <fullName evidence="7">DNRLRE domain-containing protein</fullName>
    </submittedName>
</protein>
<dbReference type="Gene3D" id="2.60.120.970">
    <property type="match status" value="1"/>
</dbReference>
<accession>A0AAU7DCE5</accession>
<dbReference type="PANTHER" id="PTHR24023">
    <property type="entry name" value="COLLAGEN ALPHA"/>
    <property type="match status" value="1"/>
</dbReference>
<accession>A0AAU7D3F2</accession>
<comment type="subcellular location">
    <subcellularLocation>
        <location evidence="1">Secreted</location>
    </subcellularLocation>
</comment>
<keyword evidence="3 5" id="KW-0732">Signal</keyword>
<dbReference type="EMBL" id="CP121195">
    <property type="protein sequence ID" value="XBH14913.1"/>
    <property type="molecule type" value="Genomic_DNA"/>
</dbReference>
<dbReference type="InterPro" id="IPR050149">
    <property type="entry name" value="Collagen_superfamily"/>
</dbReference>
<dbReference type="KEGG" id="epl:P4G45_06825"/>
<dbReference type="NCBIfam" id="NF033679">
    <property type="entry name" value="DNRLRE_dom"/>
    <property type="match status" value="1"/>
</dbReference>
<dbReference type="PANTHER" id="PTHR24023:SF1082">
    <property type="entry name" value="COLLAGEN TRIPLE HELIX REPEAT"/>
    <property type="match status" value="1"/>
</dbReference>
<feature type="domain" description="Carbohydrate-binding module family 96" evidence="6">
    <location>
        <begin position="25"/>
        <end position="168"/>
    </location>
</feature>
<feature type="signal peptide" evidence="5">
    <location>
        <begin position="1"/>
        <end position="22"/>
    </location>
</feature>
<evidence type="ECO:0000256" key="3">
    <source>
        <dbReference type="ARBA" id="ARBA00022729"/>
    </source>
</evidence>
<dbReference type="GO" id="GO:0005615">
    <property type="term" value="C:extracellular space"/>
    <property type="evidence" value="ECO:0007669"/>
    <property type="project" value="TreeGrafter"/>
</dbReference>